<dbReference type="GO" id="GO:0005789">
    <property type="term" value="C:endoplasmic reticulum membrane"/>
    <property type="evidence" value="ECO:0007669"/>
    <property type="project" value="InterPro"/>
</dbReference>
<evidence type="ECO:0000256" key="2">
    <source>
        <dbReference type="ARBA" id="ARBA00009816"/>
    </source>
</evidence>
<dbReference type="EMBL" id="CADEPM010000003">
    <property type="protein sequence ID" value="CAB3403461.1"/>
    <property type="molecule type" value="Genomic_DNA"/>
</dbReference>
<comment type="similarity">
    <text evidence="2">Belongs to the DUOXA family.</text>
</comment>
<proteinExistence type="inferred from homology"/>
<evidence type="ECO:0000256" key="3">
    <source>
        <dbReference type="ARBA" id="ARBA00022692"/>
    </source>
</evidence>
<dbReference type="PANTHER" id="PTHR31158:SF1">
    <property type="entry name" value="DOXA1 FACTOR-RELATED"/>
    <property type="match status" value="1"/>
</dbReference>
<comment type="subcellular location">
    <subcellularLocation>
        <location evidence="1">Membrane</location>
        <topology evidence="1">Multi-pass membrane protein</topology>
    </subcellularLocation>
</comment>
<sequence length="393" mass="44084">MLGGNPRPSNYENGELPNFNMTTFVIFMIFVVPLIAYLIILPGVRKKVIITSAVYIYMMFVGGVLACVLYFPCWAYGSQMIYTQFRAHSNERILAQIGVEIGLQKVNVTLKFERLLYSDDIMPGIDMTKLYYNEGFDITGVSSMSEALHNAQKRGLPYPMLSVLEYFSLNQDAFDWGRHYRVAGHYSHAAICFALACWVLSMVFLLVLPHYVYQSLLATGVSCFVACLLYFIMSPCELRIAFTGENLERVDLTATFSVCFYLTLANTIICVVGGALLGVLKHWRIYTLSTFFDAAHDEHVGPKTRGVRDDLMQGCRVISQRHHIVAPHTNICHSADGSTDKTNSSGFESKPTSCHISQSSASLTSQASFETVRDEEELENRTNRFTEQSTSST</sequence>
<evidence type="ECO:0008006" key="11">
    <source>
        <dbReference type="Google" id="ProtNLM"/>
    </source>
</evidence>
<accession>A0A8S1EZE1</accession>
<name>A0A8S1EZE1_9PELO</name>
<keyword evidence="3 8" id="KW-0812">Transmembrane</keyword>
<dbReference type="InterPro" id="IPR018469">
    <property type="entry name" value="Dual_oxidase_maturation_fac"/>
</dbReference>
<evidence type="ECO:0000256" key="4">
    <source>
        <dbReference type="ARBA" id="ARBA00022989"/>
    </source>
</evidence>
<protein>
    <recommendedName>
        <fullName evidence="11">DUOXA-like protein C06E1.3</fullName>
    </recommendedName>
</protein>
<keyword evidence="10" id="KW-1185">Reference proteome</keyword>
<comment type="caution">
    <text evidence="9">The sequence shown here is derived from an EMBL/GenBank/DDBJ whole genome shotgun (WGS) entry which is preliminary data.</text>
</comment>
<feature type="transmembrane region" description="Helical" evidence="8">
    <location>
        <begin position="186"/>
        <end position="208"/>
    </location>
</feature>
<keyword evidence="5 8" id="KW-0472">Membrane</keyword>
<dbReference type="OrthoDB" id="10042652at2759"/>
<gene>
    <name evidence="9" type="ORF">CBOVIS_LOCUS5929</name>
</gene>
<feature type="compositionally biased region" description="Low complexity" evidence="7">
    <location>
        <begin position="357"/>
        <end position="368"/>
    </location>
</feature>
<evidence type="ECO:0000256" key="5">
    <source>
        <dbReference type="ARBA" id="ARBA00023136"/>
    </source>
</evidence>
<evidence type="ECO:0000256" key="8">
    <source>
        <dbReference type="SAM" id="Phobius"/>
    </source>
</evidence>
<feature type="region of interest" description="Disordered" evidence="7">
    <location>
        <begin position="335"/>
        <end position="393"/>
    </location>
</feature>
<organism evidence="9 10">
    <name type="scientific">Caenorhabditis bovis</name>
    <dbReference type="NCBI Taxonomy" id="2654633"/>
    <lineage>
        <taxon>Eukaryota</taxon>
        <taxon>Metazoa</taxon>
        <taxon>Ecdysozoa</taxon>
        <taxon>Nematoda</taxon>
        <taxon>Chromadorea</taxon>
        <taxon>Rhabditida</taxon>
        <taxon>Rhabditina</taxon>
        <taxon>Rhabditomorpha</taxon>
        <taxon>Rhabditoidea</taxon>
        <taxon>Rhabditidae</taxon>
        <taxon>Peloderinae</taxon>
        <taxon>Caenorhabditis</taxon>
    </lineage>
</organism>
<feature type="transmembrane region" description="Helical" evidence="8">
    <location>
        <begin position="20"/>
        <end position="41"/>
    </location>
</feature>
<evidence type="ECO:0000256" key="1">
    <source>
        <dbReference type="ARBA" id="ARBA00004141"/>
    </source>
</evidence>
<dbReference type="Pfam" id="PF10204">
    <property type="entry name" value="DuoxA"/>
    <property type="match status" value="1"/>
</dbReference>
<feature type="transmembrane region" description="Helical" evidence="8">
    <location>
        <begin position="215"/>
        <end position="233"/>
    </location>
</feature>
<keyword evidence="6" id="KW-0325">Glycoprotein</keyword>
<feature type="transmembrane region" description="Helical" evidence="8">
    <location>
        <begin position="48"/>
        <end position="71"/>
    </location>
</feature>
<feature type="compositionally biased region" description="Polar residues" evidence="7">
    <location>
        <begin position="336"/>
        <end position="356"/>
    </location>
</feature>
<keyword evidence="4 8" id="KW-1133">Transmembrane helix</keyword>
<dbReference type="PANTHER" id="PTHR31158">
    <property type="entry name" value="DUAL OXIDASE 2"/>
    <property type="match status" value="1"/>
</dbReference>
<evidence type="ECO:0000256" key="7">
    <source>
        <dbReference type="SAM" id="MobiDB-lite"/>
    </source>
</evidence>
<dbReference type="GO" id="GO:0015031">
    <property type="term" value="P:protein transport"/>
    <property type="evidence" value="ECO:0007669"/>
    <property type="project" value="InterPro"/>
</dbReference>
<evidence type="ECO:0000313" key="9">
    <source>
        <dbReference type="EMBL" id="CAB3403461.1"/>
    </source>
</evidence>
<evidence type="ECO:0000256" key="6">
    <source>
        <dbReference type="ARBA" id="ARBA00023180"/>
    </source>
</evidence>
<reference evidence="9 10" key="1">
    <citation type="submission" date="2020-04" db="EMBL/GenBank/DDBJ databases">
        <authorList>
            <person name="Laetsch R D."/>
            <person name="Stevens L."/>
            <person name="Kumar S."/>
            <person name="Blaxter L. M."/>
        </authorList>
    </citation>
    <scope>NUCLEOTIDE SEQUENCE [LARGE SCALE GENOMIC DNA]</scope>
</reference>
<dbReference type="Proteomes" id="UP000494206">
    <property type="component" value="Unassembled WGS sequence"/>
</dbReference>
<dbReference type="AlphaFoldDB" id="A0A8S1EZE1"/>
<evidence type="ECO:0000313" key="10">
    <source>
        <dbReference type="Proteomes" id="UP000494206"/>
    </source>
</evidence>
<feature type="transmembrane region" description="Helical" evidence="8">
    <location>
        <begin position="253"/>
        <end position="280"/>
    </location>
</feature>